<keyword evidence="10" id="KW-1185">Reference proteome</keyword>
<dbReference type="AlphaFoldDB" id="A0A839HG53"/>
<proteinExistence type="predicted"/>
<dbReference type="SMART" id="SM00421">
    <property type="entry name" value="HTH_LUXR"/>
    <property type="match status" value="1"/>
</dbReference>
<evidence type="ECO:0000259" key="8">
    <source>
        <dbReference type="PROSITE" id="PS50110"/>
    </source>
</evidence>
<dbReference type="InterPro" id="IPR036388">
    <property type="entry name" value="WH-like_DNA-bd_sf"/>
</dbReference>
<evidence type="ECO:0000313" key="9">
    <source>
        <dbReference type="EMBL" id="MBB1160523.1"/>
    </source>
</evidence>
<feature type="domain" description="HTH luxR-type" evidence="7">
    <location>
        <begin position="256"/>
        <end position="321"/>
    </location>
</feature>
<dbReference type="Pfam" id="PF00196">
    <property type="entry name" value="GerE"/>
    <property type="match status" value="1"/>
</dbReference>
<dbReference type="PANTHER" id="PTHR48111:SF1">
    <property type="entry name" value="TWO-COMPONENT RESPONSE REGULATOR ORR33"/>
    <property type="match status" value="1"/>
</dbReference>
<protein>
    <submittedName>
        <fullName evidence="9">Response regulator</fullName>
    </submittedName>
</protein>
<evidence type="ECO:0000259" key="7">
    <source>
        <dbReference type="PROSITE" id="PS50043"/>
    </source>
</evidence>
<dbReference type="CDD" id="cd06170">
    <property type="entry name" value="LuxR_C_like"/>
    <property type="match status" value="1"/>
</dbReference>
<keyword evidence="3" id="KW-0805">Transcription regulation</keyword>
<evidence type="ECO:0000256" key="6">
    <source>
        <dbReference type="PROSITE-ProRule" id="PRU00169"/>
    </source>
</evidence>
<evidence type="ECO:0000256" key="2">
    <source>
        <dbReference type="ARBA" id="ARBA00023012"/>
    </source>
</evidence>
<evidence type="ECO:0000256" key="4">
    <source>
        <dbReference type="ARBA" id="ARBA00023125"/>
    </source>
</evidence>
<dbReference type="GO" id="GO:0005829">
    <property type="term" value="C:cytosol"/>
    <property type="evidence" value="ECO:0007669"/>
    <property type="project" value="TreeGrafter"/>
</dbReference>
<dbReference type="InterPro" id="IPR039420">
    <property type="entry name" value="WalR-like"/>
</dbReference>
<keyword evidence="1 6" id="KW-0597">Phosphoprotein</keyword>
<dbReference type="Gene3D" id="1.10.10.10">
    <property type="entry name" value="Winged helix-like DNA-binding domain superfamily/Winged helix DNA-binding domain"/>
    <property type="match status" value="1"/>
</dbReference>
<feature type="domain" description="Response regulatory" evidence="8">
    <location>
        <begin position="11"/>
        <end position="127"/>
    </location>
</feature>
<evidence type="ECO:0000256" key="5">
    <source>
        <dbReference type="ARBA" id="ARBA00023163"/>
    </source>
</evidence>
<dbReference type="CDD" id="cd19920">
    <property type="entry name" value="REC_PA4781-like"/>
    <property type="match status" value="1"/>
</dbReference>
<reference evidence="9 10" key="1">
    <citation type="submission" date="2020-08" db="EMBL/GenBank/DDBJ databases">
        <title>Aquariorum lacteus gen. nov., sp. nov., a new member of the family Comamonadaceae, isolated from freshwater aquarium.</title>
        <authorList>
            <person name="Chun S.-J."/>
        </authorList>
    </citation>
    <scope>NUCLEOTIDE SEQUENCE [LARGE SCALE GENOMIC DNA]</scope>
    <source>
        <strain evidence="9 10">SJAQ100</strain>
    </source>
</reference>
<dbReference type="SUPFAM" id="SSF46894">
    <property type="entry name" value="C-terminal effector domain of the bipartite response regulators"/>
    <property type="match status" value="1"/>
</dbReference>
<dbReference type="PROSITE" id="PS50110">
    <property type="entry name" value="RESPONSE_REGULATORY"/>
    <property type="match status" value="1"/>
</dbReference>
<feature type="modified residue" description="4-aspartylphosphate" evidence="6">
    <location>
        <position position="60"/>
    </location>
</feature>
<comment type="caution">
    <text evidence="9">The sequence shown here is derived from an EMBL/GenBank/DDBJ whole genome shotgun (WGS) entry which is preliminary data.</text>
</comment>
<dbReference type="RefSeq" id="WP_182660549.1">
    <property type="nucleotide sequence ID" value="NZ_JACIVI010000001.1"/>
</dbReference>
<dbReference type="GO" id="GO:0006355">
    <property type="term" value="P:regulation of DNA-templated transcription"/>
    <property type="evidence" value="ECO:0007669"/>
    <property type="project" value="InterPro"/>
</dbReference>
<keyword evidence="5" id="KW-0804">Transcription</keyword>
<dbReference type="PRINTS" id="PR00038">
    <property type="entry name" value="HTHLUXR"/>
</dbReference>
<dbReference type="SMART" id="SM00448">
    <property type="entry name" value="REC"/>
    <property type="match status" value="1"/>
</dbReference>
<dbReference type="Gene3D" id="3.40.50.2300">
    <property type="match status" value="1"/>
</dbReference>
<dbReference type="PANTHER" id="PTHR48111">
    <property type="entry name" value="REGULATOR OF RPOS"/>
    <property type="match status" value="1"/>
</dbReference>
<name>A0A839HG53_9BURK</name>
<dbReference type="Proteomes" id="UP000586093">
    <property type="component" value="Unassembled WGS sequence"/>
</dbReference>
<sequence length="321" mass="34529">MTPPLDERAATVLVVDDVPDSLAFLVEALDEAGFTVLVALDGPSALERLARVEVDAILLDAMLPGMDGFEVCRRLKSQPAHAAIPVVFMTGLTETEHIVEGFRAGGIDYVTKPVRPEELIARLRTHTRNAAAIRQARDALDLAGQAVLVVDAEGRLPWRSPRAAEWLADFFPEAGEALPEALARWLAAPLPPGLAPEDAPPLQLQRGMQGLRVRRVGHHGEGERLLLLERGPRLAATDTPAAEAAASGPQAAGGDPRLRRAALTPRETEVLYWVARGKTNRDIAEICGMKPRTVTKHLEHIFEKLGVETRSAAAVLASAGL</sequence>
<dbReference type="GO" id="GO:0000156">
    <property type="term" value="F:phosphorelay response regulator activity"/>
    <property type="evidence" value="ECO:0007669"/>
    <property type="project" value="TreeGrafter"/>
</dbReference>
<dbReference type="Pfam" id="PF00072">
    <property type="entry name" value="Response_reg"/>
    <property type="match status" value="1"/>
</dbReference>
<evidence type="ECO:0000256" key="1">
    <source>
        <dbReference type="ARBA" id="ARBA00022553"/>
    </source>
</evidence>
<dbReference type="PROSITE" id="PS00622">
    <property type="entry name" value="HTH_LUXR_1"/>
    <property type="match status" value="1"/>
</dbReference>
<dbReference type="InterPro" id="IPR016032">
    <property type="entry name" value="Sig_transdc_resp-reg_C-effctor"/>
</dbReference>
<evidence type="ECO:0000256" key="3">
    <source>
        <dbReference type="ARBA" id="ARBA00023015"/>
    </source>
</evidence>
<evidence type="ECO:0000313" key="10">
    <source>
        <dbReference type="Proteomes" id="UP000586093"/>
    </source>
</evidence>
<accession>A0A839HG53</accession>
<dbReference type="GO" id="GO:0000976">
    <property type="term" value="F:transcription cis-regulatory region binding"/>
    <property type="evidence" value="ECO:0007669"/>
    <property type="project" value="TreeGrafter"/>
</dbReference>
<dbReference type="InterPro" id="IPR001789">
    <property type="entry name" value="Sig_transdc_resp-reg_receiver"/>
</dbReference>
<dbReference type="GO" id="GO:0032993">
    <property type="term" value="C:protein-DNA complex"/>
    <property type="evidence" value="ECO:0007669"/>
    <property type="project" value="TreeGrafter"/>
</dbReference>
<organism evidence="9 10">
    <name type="scientific">Aquariibacter albus</name>
    <dbReference type="NCBI Taxonomy" id="2759899"/>
    <lineage>
        <taxon>Bacteria</taxon>
        <taxon>Pseudomonadati</taxon>
        <taxon>Pseudomonadota</taxon>
        <taxon>Betaproteobacteria</taxon>
        <taxon>Burkholderiales</taxon>
        <taxon>Sphaerotilaceae</taxon>
        <taxon>Aquariibacter</taxon>
    </lineage>
</organism>
<keyword evidence="2" id="KW-0902">Two-component regulatory system</keyword>
<dbReference type="PROSITE" id="PS50043">
    <property type="entry name" value="HTH_LUXR_2"/>
    <property type="match status" value="1"/>
</dbReference>
<gene>
    <name evidence="9" type="ORF">H4F90_00820</name>
</gene>
<keyword evidence="4" id="KW-0238">DNA-binding</keyword>
<dbReference type="SUPFAM" id="SSF52172">
    <property type="entry name" value="CheY-like"/>
    <property type="match status" value="1"/>
</dbReference>
<dbReference type="InterPro" id="IPR011006">
    <property type="entry name" value="CheY-like_superfamily"/>
</dbReference>
<dbReference type="EMBL" id="JACIVI010000001">
    <property type="protein sequence ID" value="MBB1160523.1"/>
    <property type="molecule type" value="Genomic_DNA"/>
</dbReference>
<dbReference type="InterPro" id="IPR000792">
    <property type="entry name" value="Tscrpt_reg_LuxR_C"/>
</dbReference>